<dbReference type="SUPFAM" id="SSF48452">
    <property type="entry name" value="TPR-like"/>
    <property type="match status" value="1"/>
</dbReference>
<keyword evidence="2" id="KW-1185">Reference proteome</keyword>
<organism evidence="1 2">
    <name type="scientific">Desmophyllum pertusum</name>
    <dbReference type="NCBI Taxonomy" id="174260"/>
    <lineage>
        <taxon>Eukaryota</taxon>
        <taxon>Metazoa</taxon>
        <taxon>Cnidaria</taxon>
        <taxon>Anthozoa</taxon>
        <taxon>Hexacorallia</taxon>
        <taxon>Scleractinia</taxon>
        <taxon>Caryophylliina</taxon>
        <taxon>Caryophylliidae</taxon>
        <taxon>Desmophyllum</taxon>
    </lineage>
</organism>
<gene>
    <name evidence="1" type="ORF">OS493_027761</name>
</gene>
<dbReference type="SUPFAM" id="SSF52540">
    <property type="entry name" value="P-loop containing nucleoside triphosphate hydrolases"/>
    <property type="match status" value="1"/>
</dbReference>
<proteinExistence type="predicted"/>
<name>A0A9X0CVL7_9CNID</name>
<dbReference type="AlphaFoldDB" id="A0A9X0CVL7"/>
<protein>
    <submittedName>
        <fullName evidence="1">Uncharacterized protein</fullName>
    </submittedName>
</protein>
<dbReference type="OrthoDB" id="381520at2759"/>
<comment type="caution">
    <text evidence="1">The sequence shown here is derived from an EMBL/GenBank/DDBJ whole genome shotgun (WGS) entry which is preliminary data.</text>
</comment>
<reference evidence="1" key="1">
    <citation type="submission" date="2023-01" db="EMBL/GenBank/DDBJ databases">
        <title>Genome assembly of the deep-sea coral Lophelia pertusa.</title>
        <authorList>
            <person name="Herrera S."/>
            <person name="Cordes E."/>
        </authorList>
    </citation>
    <scope>NUCLEOTIDE SEQUENCE</scope>
    <source>
        <strain evidence="1">USNM1676648</strain>
        <tissue evidence="1">Polyp</tissue>
    </source>
</reference>
<dbReference type="InterPro" id="IPR027417">
    <property type="entry name" value="P-loop_NTPase"/>
</dbReference>
<evidence type="ECO:0000313" key="1">
    <source>
        <dbReference type="EMBL" id="KAJ7377682.1"/>
    </source>
</evidence>
<dbReference type="Proteomes" id="UP001163046">
    <property type="component" value="Unassembled WGS sequence"/>
</dbReference>
<sequence length="395" mass="44408">MKIEVKIANLKALISTKIGSYTSWLLVVDNVKSIPQMYVYLPECGNKQWARGQLLITTQDTTSIPLTNSFIQHVSVSKGMDSNESICLLAKLSGIDDNENSKMVAQALDYQPLALASAATYIKQIRLSKITSHFGWNEYLDKLEKGKRAITETILTETNPSYPKSMTAAITLAVEGVIKSDKVILHAFSLLSLCAPQPLNSEIMINYIHNIDDEIEDEEMIMIRFQRCSLLLLEEEETGVYIRVHQVVRDVIKTVIKDYLASHHLEAVNGAVTTFNRFIEDNLPDIWQDLNSIMQSNSIAPHLKTLVKSIENLLSKENLSQVFKSGMLKLGEICQNHCNFHTAKKYFEYSLVTYLEQLGPEHVDVAATYGNLGSVHHELGDFEQAKDYQSSCSTN</sequence>
<dbReference type="InterPro" id="IPR011990">
    <property type="entry name" value="TPR-like_helical_dom_sf"/>
</dbReference>
<dbReference type="Gene3D" id="1.25.40.10">
    <property type="entry name" value="Tetratricopeptide repeat domain"/>
    <property type="match status" value="1"/>
</dbReference>
<dbReference type="EMBL" id="MU826375">
    <property type="protein sequence ID" value="KAJ7377682.1"/>
    <property type="molecule type" value="Genomic_DNA"/>
</dbReference>
<dbReference type="Pfam" id="PF13424">
    <property type="entry name" value="TPR_12"/>
    <property type="match status" value="1"/>
</dbReference>
<evidence type="ECO:0000313" key="2">
    <source>
        <dbReference type="Proteomes" id="UP001163046"/>
    </source>
</evidence>
<accession>A0A9X0CVL7</accession>